<dbReference type="PANTHER" id="PTHR36649:SF28">
    <property type="entry name" value="UBIQUITIN-LIKE DOMAIN-CONTAINING PROTEIN"/>
    <property type="match status" value="1"/>
</dbReference>
<dbReference type="PROSITE" id="PS50053">
    <property type="entry name" value="UBIQUITIN_2"/>
    <property type="match status" value="1"/>
</dbReference>
<dbReference type="AlphaFoldDB" id="E9GBK3"/>
<sequence length="332" mass="38901">MSLIKIHRRGHRRQRSPQTIDEAVSRGIVTLRGTIIIYVEISPQKIKEYPINQSATIKDLKDIICDEEGISPSLQILLFFNQELKDKKSLKYYNIKERDTVQLTLKIIDGFFLLPKEIFDEPYHYDFTNISDEGNQFYRGRMEYLRPCGWQRYALDVKGKFPDDIWLEGKYRRSDKNSSAEGEWPVSYHGTSYHNGLSIAEEGFRFSRCTRFKYGYGIYTTPDIKVAYRFADIIQIDGITYRFVVQSRVNPKNVKIVSKAETGVGEYWISPSEDDVRPYGFCILEIRRKIPHLKLTPLPPETPLSETPLPETSFFFWMLLFAVIMIYYCTKE</sequence>
<organism evidence="3 4">
    <name type="scientific">Daphnia pulex</name>
    <name type="common">Water flea</name>
    <dbReference type="NCBI Taxonomy" id="6669"/>
    <lineage>
        <taxon>Eukaryota</taxon>
        <taxon>Metazoa</taxon>
        <taxon>Ecdysozoa</taxon>
        <taxon>Arthropoda</taxon>
        <taxon>Crustacea</taxon>
        <taxon>Branchiopoda</taxon>
        <taxon>Diplostraca</taxon>
        <taxon>Cladocera</taxon>
        <taxon>Anomopoda</taxon>
        <taxon>Daphniidae</taxon>
        <taxon>Daphnia</taxon>
    </lineage>
</organism>
<dbReference type="PhylomeDB" id="E9GBK3"/>
<dbReference type="PANTHER" id="PTHR36649">
    <property type="entry name" value="UBIQUITIN-LIKE DOMAIN-CONTAINING PROTEIN"/>
    <property type="match status" value="1"/>
</dbReference>
<dbReference type="STRING" id="6669.E9GBK3"/>
<dbReference type="OMA" id="GICIREI"/>
<evidence type="ECO:0000313" key="4">
    <source>
        <dbReference type="Proteomes" id="UP000000305"/>
    </source>
</evidence>
<dbReference type="Gene3D" id="3.10.20.90">
    <property type="entry name" value="Phosphatidylinositol 3-kinase Catalytic Subunit, Chain A, domain 1"/>
    <property type="match status" value="1"/>
</dbReference>
<evidence type="ECO:0000313" key="3">
    <source>
        <dbReference type="EMBL" id="EFX82967.1"/>
    </source>
</evidence>
<evidence type="ECO:0000256" key="1">
    <source>
        <dbReference type="SAM" id="Phobius"/>
    </source>
</evidence>
<dbReference type="OrthoDB" id="428577at2759"/>
<name>E9GBK3_DAPPU</name>
<dbReference type="eggNOG" id="ENOG502S58G">
    <property type="taxonomic scope" value="Eukaryota"/>
</dbReference>
<evidence type="ECO:0000259" key="2">
    <source>
        <dbReference type="PROSITE" id="PS50053"/>
    </source>
</evidence>
<dbReference type="HOGENOM" id="CLU_051234_1_0_1"/>
<keyword evidence="1" id="KW-1133">Transmembrane helix</keyword>
<dbReference type="SMART" id="SM00213">
    <property type="entry name" value="UBQ"/>
    <property type="match status" value="1"/>
</dbReference>
<protein>
    <recommendedName>
        <fullName evidence="2">Ubiquitin-like domain-containing protein</fullName>
    </recommendedName>
</protein>
<dbReference type="Proteomes" id="UP000000305">
    <property type="component" value="Unassembled WGS sequence"/>
</dbReference>
<dbReference type="Pfam" id="PF00240">
    <property type="entry name" value="ubiquitin"/>
    <property type="match status" value="1"/>
</dbReference>
<dbReference type="SUPFAM" id="SSF54236">
    <property type="entry name" value="Ubiquitin-like"/>
    <property type="match status" value="1"/>
</dbReference>
<feature type="transmembrane region" description="Helical" evidence="1">
    <location>
        <begin position="314"/>
        <end position="330"/>
    </location>
</feature>
<accession>E9GBK3</accession>
<reference evidence="3 4" key="1">
    <citation type="journal article" date="2011" name="Science">
        <title>The ecoresponsive genome of Daphnia pulex.</title>
        <authorList>
            <person name="Colbourne J.K."/>
            <person name="Pfrender M.E."/>
            <person name="Gilbert D."/>
            <person name="Thomas W.K."/>
            <person name="Tucker A."/>
            <person name="Oakley T.H."/>
            <person name="Tokishita S."/>
            <person name="Aerts A."/>
            <person name="Arnold G.J."/>
            <person name="Basu M.K."/>
            <person name="Bauer D.J."/>
            <person name="Caceres C.E."/>
            <person name="Carmel L."/>
            <person name="Casola C."/>
            <person name="Choi J.H."/>
            <person name="Detter J.C."/>
            <person name="Dong Q."/>
            <person name="Dusheyko S."/>
            <person name="Eads B.D."/>
            <person name="Frohlich T."/>
            <person name="Geiler-Samerotte K.A."/>
            <person name="Gerlach D."/>
            <person name="Hatcher P."/>
            <person name="Jogdeo S."/>
            <person name="Krijgsveld J."/>
            <person name="Kriventseva E.V."/>
            <person name="Kultz D."/>
            <person name="Laforsch C."/>
            <person name="Lindquist E."/>
            <person name="Lopez J."/>
            <person name="Manak J.R."/>
            <person name="Muller J."/>
            <person name="Pangilinan J."/>
            <person name="Patwardhan R.P."/>
            <person name="Pitluck S."/>
            <person name="Pritham E.J."/>
            <person name="Rechtsteiner A."/>
            <person name="Rho M."/>
            <person name="Rogozin I.B."/>
            <person name="Sakarya O."/>
            <person name="Salamov A."/>
            <person name="Schaack S."/>
            <person name="Shapiro H."/>
            <person name="Shiga Y."/>
            <person name="Skalitzky C."/>
            <person name="Smith Z."/>
            <person name="Souvorov A."/>
            <person name="Sung W."/>
            <person name="Tang Z."/>
            <person name="Tsuchiya D."/>
            <person name="Tu H."/>
            <person name="Vos H."/>
            <person name="Wang M."/>
            <person name="Wolf Y.I."/>
            <person name="Yamagata H."/>
            <person name="Yamada T."/>
            <person name="Ye Y."/>
            <person name="Shaw J.R."/>
            <person name="Andrews J."/>
            <person name="Crease T.J."/>
            <person name="Tang H."/>
            <person name="Lucas S.M."/>
            <person name="Robertson H.M."/>
            <person name="Bork P."/>
            <person name="Koonin E.V."/>
            <person name="Zdobnov E.M."/>
            <person name="Grigoriev I.V."/>
            <person name="Lynch M."/>
            <person name="Boore J.L."/>
        </authorList>
    </citation>
    <scope>NUCLEOTIDE SEQUENCE [LARGE SCALE GENOMIC DNA]</scope>
</reference>
<keyword evidence="1" id="KW-0472">Membrane</keyword>
<dbReference type="InterPro" id="IPR000626">
    <property type="entry name" value="Ubiquitin-like_dom"/>
</dbReference>
<dbReference type="EMBL" id="GL732538">
    <property type="protein sequence ID" value="EFX82967.1"/>
    <property type="molecule type" value="Genomic_DNA"/>
</dbReference>
<feature type="domain" description="Ubiquitin-like" evidence="2">
    <location>
        <begin position="35"/>
        <end position="110"/>
    </location>
</feature>
<proteinExistence type="predicted"/>
<dbReference type="InterPro" id="IPR029071">
    <property type="entry name" value="Ubiquitin-like_domsf"/>
</dbReference>
<dbReference type="SUPFAM" id="SSF56399">
    <property type="entry name" value="ADP-ribosylation"/>
    <property type="match status" value="1"/>
</dbReference>
<dbReference type="Gene3D" id="3.90.175.10">
    <property type="entry name" value="Diphtheria Toxin, domain 1"/>
    <property type="match status" value="1"/>
</dbReference>
<keyword evidence="4" id="KW-1185">Reference proteome</keyword>
<dbReference type="InParanoid" id="E9GBK3"/>
<gene>
    <name evidence="3" type="ORF">DAPPUDRAFT_302123</name>
</gene>
<dbReference type="KEGG" id="dpx:DAPPUDRAFT_302123"/>
<keyword evidence="1" id="KW-0812">Transmembrane</keyword>